<dbReference type="SUPFAM" id="SSF54695">
    <property type="entry name" value="POZ domain"/>
    <property type="match status" value="1"/>
</dbReference>
<proteinExistence type="predicted"/>
<dbReference type="AlphaFoldDB" id="A0AAD7AR36"/>
<reference evidence="1" key="1">
    <citation type="submission" date="2023-03" db="EMBL/GenBank/DDBJ databases">
        <title>Massive genome expansion in bonnet fungi (Mycena s.s.) driven by repeated elements and novel gene families across ecological guilds.</title>
        <authorList>
            <consortium name="Lawrence Berkeley National Laboratory"/>
            <person name="Harder C.B."/>
            <person name="Miyauchi S."/>
            <person name="Viragh M."/>
            <person name="Kuo A."/>
            <person name="Thoen E."/>
            <person name="Andreopoulos B."/>
            <person name="Lu D."/>
            <person name="Skrede I."/>
            <person name="Drula E."/>
            <person name="Henrissat B."/>
            <person name="Morin E."/>
            <person name="Kohler A."/>
            <person name="Barry K."/>
            <person name="LaButti K."/>
            <person name="Morin E."/>
            <person name="Salamov A."/>
            <person name="Lipzen A."/>
            <person name="Mereny Z."/>
            <person name="Hegedus B."/>
            <person name="Baldrian P."/>
            <person name="Stursova M."/>
            <person name="Weitz H."/>
            <person name="Taylor A."/>
            <person name="Grigoriev I.V."/>
            <person name="Nagy L.G."/>
            <person name="Martin F."/>
            <person name="Kauserud H."/>
        </authorList>
    </citation>
    <scope>NUCLEOTIDE SEQUENCE</scope>
    <source>
        <strain evidence="1">CBHHK002</strain>
    </source>
</reference>
<accession>A0AAD7AR36</accession>
<evidence type="ECO:0008006" key="3">
    <source>
        <dbReference type="Google" id="ProtNLM"/>
    </source>
</evidence>
<evidence type="ECO:0000313" key="2">
    <source>
        <dbReference type="Proteomes" id="UP001218218"/>
    </source>
</evidence>
<dbReference type="EMBL" id="JARIHO010000002">
    <property type="protein sequence ID" value="KAJ7366224.1"/>
    <property type="molecule type" value="Genomic_DNA"/>
</dbReference>
<dbReference type="Proteomes" id="UP001218218">
    <property type="component" value="Unassembled WGS sequence"/>
</dbReference>
<comment type="caution">
    <text evidence="1">The sequence shown here is derived from an EMBL/GenBank/DDBJ whole genome shotgun (WGS) entry which is preliminary data.</text>
</comment>
<protein>
    <recommendedName>
        <fullName evidence="3">BTB domain-containing protein</fullName>
    </recommendedName>
</protein>
<sequence length="235" mass="26689">MTTVEAACPSGPDLAPASNAHNLSRHSNYYFGENITFKVESCLFNVPRYHFERSSEIFATMLTLPAGDGAQVEGRNDENPIVLEGVSSVDFQALLKVLYPLDILKPHALTTEEWISVLKLSTQWGFFDARKLAIQNLMISATKRPDDLGHVQRILLARQYEVGIWLRPGYTYLATRDGEISREEAEAIGWETAFLITQIRERAWRFDYRKPNVADVERIFGEEFKQAELASADFL</sequence>
<organism evidence="1 2">
    <name type="scientific">Mycena albidolilacea</name>
    <dbReference type="NCBI Taxonomy" id="1033008"/>
    <lineage>
        <taxon>Eukaryota</taxon>
        <taxon>Fungi</taxon>
        <taxon>Dikarya</taxon>
        <taxon>Basidiomycota</taxon>
        <taxon>Agaricomycotina</taxon>
        <taxon>Agaricomycetes</taxon>
        <taxon>Agaricomycetidae</taxon>
        <taxon>Agaricales</taxon>
        <taxon>Marasmiineae</taxon>
        <taxon>Mycenaceae</taxon>
        <taxon>Mycena</taxon>
    </lineage>
</organism>
<gene>
    <name evidence="1" type="ORF">DFH08DRAFT_833735</name>
</gene>
<name>A0AAD7AR36_9AGAR</name>
<keyword evidence="2" id="KW-1185">Reference proteome</keyword>
<evidence type="ECO:0000313" key="1">
    <source>
        <dbReference type="EMBL" id="KAJ7366224.1"/>
    </source>
</evidence>
<dbReference type="Gene3D" id="3.30.710.10">
    <property type="entry name" value="Potassium Channel Kv1.1, Chain A"/>
    <property type="match status" value="1"/>
</dbReference>
<dbReference type="InterPro" id="IPR011333">
    <property type="entry name" value="SKP1/BTB/POZ_sf"/>
</dbReference>